<reference evidence="3" key="1">
    <citation type="submission" date="2022-03" db="EMBL/GenBank/DDBJ databases">
        <title>Identification of a novel bacterium isolated from mangrove sediments.</title>
        <authorList>
            <person name="Pan X."/>
        </authorList>
    </citation>
    <scope>NUCLEOTIDE SEQUENCE</scope>
    <source>
        <strain evidence="3">B2580</strain>
    </source>
</reference>
<feature type="compositionally biased region" description="Basic residues" evidence="1">
    <location>
        <begin position="206"/>
        <end position="215"/>
    </location>
</feature>
<protein>
    <submittedName>
        <fullName evidence="3">Cupin domain-containing protein</fullName>
    </submittedName>
</protein>
<proteinExistence type="predicted"/>
<keyword evidence="4" id="KW-1185">Reference proteome</keyword>
<evidence type="ECO:0000256" key="1">
    <source>
        <dbReference type="SAM" id="MobiDB-lite"/>
    </source>
</evidence>
<feature type="region of interest" description="Disordered" evidence="1">
    <location>
        <begin position="184"/>
        <end position="215"/>
    </location>
</feature>
<dbReference type="EMBL" id="JALHLE010000058">
    <property type="protein sequence ID" value="MCJ2181065.1"/>
    <property type="molecule type" value="Genomic_DNA"/>
</dbReference>
<feature type="domain" description="JmjC" evidence="2">
    <location>
        <begin position="50"/>
        <end position="211"/>
    </location>
</feature>
<gene>
    <name evidence="3" type="ORF">MTR64_21075</name>
</gene>
<accession>A0ABT0B877</accession>
<evidence type="ECO:0000259" key="2">
    <source>
        <dbReference type="PROSITE" id="PS51184"/>
    </source>
</evidence>
<organism evidence="3 4">
    <name type="scientific">Novosphingobium album</name>
    <name type="common">ex Hu et al. 2023</name>
    <dbReference type="NCBI Taxonomy" id="2930093"/>
    <lineage>
        <taxon>Bacteria</taxon>
        <taxon>Pseudomonadati</taxon>
        <taxon>Pseudomonadota</taxon>
        <taxon>Alphaproteobacteria</taxon>
        <taxon>Sphingomonadales</taxon>
        <taxon>Sphingomonadaceae</taxon>
        <taxon>Novosphingobium</taxon>
    </lineage>
</organism>
<evidence type="ECO:0000313" key="3">
    <source>
        <dbReference type="EMBL" id="MCJ2181065.1"/>
    </source>
</evidence>
<dbReference type="RefSeq" id="WP_243996535.1">
    <property type="nucleotide sequence ID" value="NZ_JALHLE010000058.1"/>
</dbReference>
<dbReference type="PROSITE" id="PS51184">
    <property type="entry name" value="JMJC"/>
    <property type="match status" value="1"/>
</dbReference>
<dbReference type="Proteomes" id="UP001162880">
    <property type="component" value="Unassembled WGS sequence"/>
</dbReference>
<dbReference type="SUPFAM" id="SSF51197">
    <property type="entry name" value="Clavaminate synthase-like"/>
    <property type="match status" value="1"/>
</dbReference>
<name>A0ABT0B877_9SPHN</name>
<evidence type="ECO:0000313" key="4">
    <source>
        <dbReference type="Proteomes" id="UP001162880"/>
    </source>
</evidence>
<sequence length="215" mass="23717">MTVQHIDGALDVVCDREAAEPPYVEMLVAAMRASACKAIWRSEEGDHREVFLPAGANGATLPMTCCYMDLERYAPALTDLLRPNDPAITTIGRVNAYVSPPGCGTPLHFDQRTVWIVQLFGEKTWHLADRPTVVDPHRNCVAPEGATSVDFDGQRLSVPKELAVHKLRPGDWLTVPRGTWHATRTESGSVSVSLAEPPLPREIRTTRHRGHPNGR</sequence>
<dbReference type="Gene3D" id="2.60.120.650">
    <property type="entry name" value="Cupin"/>
    <property type="match status" value="1"/>
</dbReference>
<dbReference type="Pfam" id="PF08007">
    <property type="entry name" value="JmjC_2"/>
    <property type="match status" value="1"/>
</dbReference>
<comment type="caution">
    <text evidence="3">The sequence shown here is derived from an EMBL/GenBank/DDBJ whole genome shotgun (WGS) entry which is preliminary data.</text>
</comment>
<dbReference type="InterPro" id="IPR003347">
    <property type="entry name" value="JmjC_dom"/>
</dbReference>